<name>A0A918XHW2_9GAMM</name>
<keyword evidence="3" id="KW-1185">Reference proteome</keyword>
<organism evidence="2 3">
    <name type="scientific">Parahalioglobus pacificus</name>
    <dbReference type="NCBI Taxonomy" id="930806"/>
    <lineage>
        <taxon>Bacteria</taxon>
        <taxon>Pseudomonadati</taxon>
        <taxon>Pseudomonadota</taxon>
        <taxon>Gammaproteobacteria</taxon>
        <taxon>Cellvibrionales</taxon>
        <taxon>Halieaceae</taxon>
        <taxon>Parahalioglobus</taxon>
    </lineage>
</organism>
<comment type="similarity">
    <text evidence="1">Belongs to the methyltransferase superfamily. RsmJ family.</text>
</comment>
<feature type="binding site" evidence="1">
    <location>
        <begin position="114"/>
        <end position="115"/>
    </location>
    <ligand>
        <name>S-adenosyl-L-methionine</name>
        <dbReference type="ChEBI" id="CHEBI:59789"/>
    </ligand>
</feature>
<dbReference type="EC" id="2.1.1.242" evidence="1"/>
<accession>A0A918XHW2</accession>
<proteinExistence type="inferred from homology"/>
<reference evidence="2" key="2">
    <citation type="submission" date="2020-09" db="EMBL/GenBank/DDBJ databases">
        <authorList>
            <person name="Sun Q."/>
            <person name="Kim S."/>
        </authorList>
    </citation>
    <scope>NUCLEOTIDE SEQUENCE</scope>
    <source>
        <strain evidence="2">KCTC 23430</strain>
    </source>
</reference>
<dbReference type="Pfam" id="PF04445">
    <property type="entry name" value="SAM_MT"/>
    <property type="match status" value="1"/>
</dbReference>
<keyword evidence="1" id="KW-0949">S-adenosyl-L-methionine</keyword>
<dbReference type="Proteomes" id="UP000644693">
    <property type="component" value="Unassembled WGS sequence"/>
</dbReference>
<dbReference type="RefSeq" id="WP_229802650.1">
    <property type="nucleotide sequence ID" value="NZ_BMYM01000001.1"/>
</dbReference>
<comment type="subcellular location">
    <subcellularLocation>
        <location evidence="1">Cytoplasm</location>
    </subcellularLocation>
</comment>
<comment type="catalytic activity">
    <reaction evidence="1">
        <text>guanosine(1516) in 16S rRNA + S-adenosyl-L-methionine = N(2)-methylguanosine(1516) in 16S rRNA + S-adenosyl-L-homocysteine + H(+)</text>
        <dbReference type="Rhea" id="RHEA:43220"/>
        <dbReference type="Rhea" id="RHEA-COMP:10412"/>
        <dbReference type="Rhea" id="RHEA-COMP:10413"/>
        <dbReference type="ChEBI" id="CHEBI:15378"/>
        <dbReference type="ChEBI" id="CHEBI:57856"/>
        <dbReference type="ChEBI" id="CHEBI:59789"/>
        <dbReference type="ChEBI" id="CHEBI:74269"/>
        <dbReference type="ChEBI" id="CHEBI:74481"/>
        <dbReference type="EC" id="2.1.1.242"/>
    </reaction>
</comment>
<dbReference type="GO" id="GO:0008990">
    <property type="term" value="F:rRNA (guanine-N2-)-methyltransferase activity"/>
    <property type="evidence" value="ECO:0007669"/>
    <property type="project" value="UniProtKB-UniRule"/>
</dbReference>
<reference evidence="2" key="1">
    <citation type="journal article" date="2014" name="Int. J. Syst. Evol. Microbiol.">
        <title>Complete genome sequence of Corynebacterium casei LMG S-19264T (=DSM 44701T), isolated from a smear-ripened cheese.</title>
        <authorList>
            <consortium name="US DOE Joint Genome Institute (JGI-PGF)"/>
            <person name="Walter F."/>
            <person name="Albersmeier A."/>
            <person name="Kalinowski J."/>
            <person name="Ruckert C."/>
        </authorList>
    </citation>
    <scope>NUCLEOTIDE SEQUENCE</scope>
    <source>
        <strain evidence="2">KCTC 23430</strain>
    </source>
</reference>
<dbReference type="Gene3D" id="3.40.50.150">
    <property type="entry name" value="Vaccinia Virus protein VP39"/>
    <property type="match status" value="1"/>
</dbReference>
<sequence length="269" mass="28844">MKSASMVAPNLAVWPRTNSDQVRAQRLGETLALPVLRTEYTVDADIDMLLIVGEAGISLQRVAKAAPLPLKVDFGSGGMRHRRRGGQNELLGRAVGVGKRENLRVVDATAGLGRDSFVLADLGCTVVMAERHPVVATLLADGLDRARQAIDPWLSSVGARMTAHAGDARLLSPVTADTIYLDPMFPKRGKSAAVKADLALLQQLLVGSNGDDADALFEWAMDEAAARVVVKRPLRAQPLAGAAPSHQLRGKSIRFDVYVRRAFDTAHSV</sequence>
<comment type="caution">
    <text evidence="1">Lacks conserved residue(s) required for the propagation of feature annotation.</text>
</comment>
<dbReference type="PANTHER" id="PTHR36112:SF1">
    <property type="entry name" value="RIBOSOMAL RNA SMALL SUBUNIT METHYLTRANSFERASE J"/>
    <property type="match status" value="1"/>
</dbReference>
<comment type="function">
    <text evidence="1">Specifically methylates the guanosine in position 1516 of 16S rRNA.</text>
</comment>
<keyword evidence="1" id="KW-0808">Transferase</keyword>
<dbReference type="InterPro" id="IPR007536">
    <property type="entry name" value="16SrRNA_methylTrfase_J"/>
</dbReference>
<comment type="caution">
    <text evidence="2">The sequence shown here is derived from an EMBL/GenBank/DDBJ whole genome shotgun (WGS) entry which is preliminary data.</text>
</comment>
<dbReference type="SUPFAM" id="SSF53335">
    <property type="entry name" value="S-adenosyl-L-methionine-dependent methyltransferases"/>
    <property type="match status" value="1"/>
</dbReference>
<keyword evidence="1 2" id="KW-0489">Methyltransferase</keyword>
<gene>
    <name evidence="1 2" type="primary">rsmJ</name>
    <name evidence="2" type="ORF">GCM10007053_16840</name>
</gene>
<keyword evidence="1" id="KW-0698">rRNA processing</keyword>
<feature type="binding site" evidence="1">
    <location>
        <position position="182"/>
    </location>
    <ligand>
        <name>S-adenosyl-L-methionine</name>
        <dbReference type="ChEBI" id="CHEBI:59789"/>
    </ligand>
</feature>
<dbReference type="AlphaFoldDB" id="A0A918XHW2"/>
<dbReference type="PANTHER" id="PTHR36112">
    <property type="entry name" value="RIBOSOMAL RNA SMALL SUBUNIT METHYLTRANSFERASE J"/>
    <property type="match status" value="1"/>
</dbReference>
<dbReference type="GO" id="GO:0005737">
    <property type="term" value="C:cytoplasm"/>
    <property type="evidence" value="ECO:0007669"/>
    <property type="project" value="UniProtKB-SubCell"/>
</dbReference>
<evidence type="ECO:0000313" key="2">
    <source>
        <dbReference type="EMBL" id="GHD32488.1"/>
    </source>
</evidence>
<keyword evidence="1" id="KW-0963">Cytoplasm</keyword>
<evidence type="ECO:0000313" key="3">
    <source>
        <dbReference type="Proteomes" id="UP000644693"/>
    </source>
</evidence>
<dbReference type="HAMAP" id="MF_01523">
    <property type="entry name" value="16SrRNA_methyltr_J"/>
    <property type="match status" value="1"/>
</dbReference>
<feature type="binding site" evidence="1">
    <location>
        <begin position="130"/>
        <end position="131"/>
    </location>
    <ligand>
        <name>S-adenosyl-L-methionine</name>
        <dbReference type="ChEBI" id="CHEBI:59789"/>
    </ligand>
</feature>
<dbReference type="EMBL" id="BMYM01000001">
    <property type="protein sequence ID" value="GHD32488.1"/>
    <property type="molecule type" value="Genomic_DNA"/>
</dbReference>
<protein>
    <recommendedName>
        <fullName evidence="1">Ribosomal RNA small subunit methyltransferase J</fullName>
        <ecNumber evidence="1">2.1.1.242</ecNumber>
    </recommendedName>
    <alternativeName>
        <fullName evidence="1">16S rRNA m2G1516 methyltransferase</fullName>
    </alternativeName>
    <alternativeName>
        <fullName evidence="1">rRNA (guanine-N(2)-)-methyltransferase</fullName>
    </alternativeName>
</protein>
<dbReference type="InterPro" id="IPR029063">
    <property type="entry name" value="SAM-dependent_MTases_sf"/>
</dbReference>
<evidence type="ECO:0000256" key="1">
    <source>
        <dbReference type="HAMAP-Rule" id="MF_01523"/>
    </source>
</evidence>